<evidence type="ECO:0000256" key="1">
    <source>
        <dbReference type="ARBA" id="ARBA00004123"/>
    </source>
</evidence>
<evidence type="ECO:0000313" key="8">
    <source>
        <dbReference type="Proteomes" id="UP000287166"/>
    </source>
</evidence>
<protein>
    <recommendedName>
        <fullName evidence="3">NudC domain-containing protein 1</fullName>
    </recommendedName>
</protein>
<organism evidence="7 8">
    <name type="scientific">Sparassis crispa</name>
    <dbReference type="NCBI Taxonomy" id="139825"/>
    <lineage>
        <taxon>Eukaryota</taxon>
        <taxon>Fungi</taxon>
        <taxon>Dikarya</taxon>
        <taxon>Basidiomycota</taxon>
        <taxon>Agaricomycotina</taxon>
        <taxon>Agaricomycetes</taxon>
        <taxon>Polyporales</taxon>
        <taxon>Sparassidaceae</taxon>
        <taxon>Sparassis</taxon>
    </lineage>
</organism>
<evidence type="ECO:0000313" key="7">
    <source>
        <dbReference type="EMBL" id="GBE84930.1"/>
    </source>
</evidence>
<accession>A0A401GRZ6</accession>
<keyword evidence="8" id="KW-1185">Reference proteome</keyword>
<dbReference type="InParanoid" id="A0A401GRZ6"/>
<dbReference type="PROSITE" id="PS51203">
    <property type="entry name" value="CS"/>
    <property type="match status" value="1"/>
</dbReference>
<evidence type="ECO:0000256" key="2">
    <source>
        <dbReference type="ARBA" id="ARBA00004496"/>
    </source>
</evidence>
<name>A0A401GRZ6_9APHY</name>
<dbReference type="GeneID" id="38781847"/>
<dbReference type="Pfam" id="PF04969">
    <property type="entry name" value="CS"/>
    <property type="match status" value="1"/>
</dbReference>
<evidence type="ECO:0000256" key="4">
    <source>
        <dbReference type="ARBA" id="ARBA00022490"/>
    </source>
</evidence>
<dbReference type="PANTHER" id="PTHR21664:SF1">
    <property type="entry name" value="NUDC DOMAIN-CONTAINING PROTEIN 1"/>
    <property type="match status" value="1"/>
</dbReference>
<dbReference type="RefSeq" id="XP_027615843.1">
    <property type="nucleotide sequence ID" value="XM_027760042.1"/>
</dbReference>
<dbReference type="Gene3D" id="2.60.40.790">
    <property type="match status" value="1"/>
</dbReference>
<evidence type="ECO:0000256" key="5">
    <source>
        <dbReference type="ARBA" id="ARBA00023242"/>
    </source>
</evidence>
<dbReference type="OrthoDB" id="428655at2759"/>
<dbReference type="EMBL" id="BFAD01000007">
    <property type="protein sequence ID" value="GBE84930.1"/>
    <property type="molecule type" value="Genomic_DNA"/>
</dbReference>
<dbReference type="GO" id="GO:0005634">
    <property type="term" value="C:nucleus"/>
    <property type="evidence" value="ECO:0007669"/>
    <property type="project" value="UniProtKB-SubCell"/>
</dbReference>
<feature type="domain" description="CS" evidence="6">
    <location>
        <begin position="303"/>
        <end position="406"/>
    </location>
</feature>
<dbReference type="GO" id="GO:0005737">
    <property type="term" value="C:cytoplasm"/>
    <property type="evidence" value="ECO:0007669"/>
    <property type="project" value="UniProtKB-SubCell"/>
</dbReference>
<proteinExistence type="predicted"/>
<dbReference type="AlphaFoldDB" id="A0A401GRZ6"/>
<evidence type="ECO:0000259" key="6">
    <source>
        <dbReference type="PROSITE" id="PS51203"/>
    </source>
</evidence>
<reference evidence="7 8" key="1">
    <citation type="journal article" date="2018" name="Sci. Rep.">
        <title>Genome sequence of the cauliflower mushroom Sparassis crispa (Hanabiratake) and its association with beneficial usage.</title>
        <authorList>
            <person name="Kiyama R."/>
            <person name="Furutani Y."/>
            <person name="Kawaguchi K."/>
            <person name="Nakanishi T."/>
        </authorList>
    </citation>
    <scope>NUCLEOTIDE SEQUENCE [LARGE SCALE GENOMIC DNA]</scope>
</reference>
<sequence>MSFFQTNHFLRNSKFEGYKLSPISQDQAVSHYALEHKPSQANVSGRSHVSFQEVQSRISHNHLTICEQNERAVYIDGELRVISVDLDKAALVPSFKVLYEIPRPIQSPAIDSPQREYPSAAFLHPSLLFVSDGYGYVYALRIYETDQAELLGVYELSVPHALGSSKATVPVRMHQAVQATAQAAVVVLSSKHYPRDSASPDGQTRGKPAVEFDVWAVRFALPIVPSEGAPRSLDILWHRRGEDVPLYTTYDETRSAFLFVGGSPYRPLGVPGPQEYEPSADELAPIPRQAEDLDNVTNVSQPIKPPPYSWTQTDDSVTLAIPLPSSTPTEDIKIAFSPTTLTVLVRGESAMVGDIKLPHYDLKKLWDNIHASSSMWTWDRAAEHRFGVLSLHLDKQHDGTRWSQVFAAAGTSAGSPASHENVEVPETLDPSELWNIREALEKYTAALNEGQDASGLGLGRGVPRLAEGEMDDEVDLAVGRLVYLTWVGVDGAHLPWADQDIDAGPINVLSTPFPGVRGAARPTLVVKNDLDGVVYTLSAGSGHGDPPAWSHTSTFSALSFVLASKRDTRFTYHISQDAVFAFESGSGDSGGNVYIYRGVPTREKWAKQAVVKVGGGVAGSLLGLGILGGNLGKAVILALCEREFIVLHDML</sequence>
<dbReference type="Proteomes" id="UP000287166">
    <property type="component" value="Unassembled WGS sequence"/>
</dbReference>
<dbReference type="CDD" id="cd06467">
    <property type="entry name" value="p23_NUDC_like"/>
    <property type="match status" value="1"/>
</dbReference>
<dbReference type="InterPro" id="IPR008978">
    <property type="entry name" value="HSP20-like_chaperone"/>
</dbReference>
<gene>
    <name evidence="7" type="ORF">SCP_0701120</name>
</gene>
<dbReference type="SUPFAM" id="SSF49764">
    <property type="entry name" value="HSP20-like chaperones"/>
    <property type="match status" value="1"/>
</dbReference>
<dbReference type="InterPro" id="IPR007052">
    <property type="entry name" value="CS_dom"/>
</dbReference>
<dbReference type="InterPro" id="IPR037895">
    <property type="entry name" value="NUDCD1"/>
</dbReference>
<keyword evidence="4" id="KW-0963">Cytoplasm</keyword>
<dbReference type="STRING" id="139825.A0A401GRZ6"/>
<evidence type="ECO:0000256" key="3">
    <source>
        <dbReference type="ARBA" id="ARBA00018915"/>
    </source>
</evidence>
<dbReference type="PANTHER" id="PTHR21664">
    <property type="entry name" value="CHRONIC MYELOGENOUS LEUKEMIA TUMOR ANTIGEN 66"/>
    <property type="match status" value="1"/>
</dbReference>
<comment type="caution">
    <text evidence="7">The sequence shown here is derived from an EMBL/GenBank/DDBJ whole genome shotgun (WGS) entry which is preliminary data.</text>
</comment>
<keyword evidence="5" id="KW-0539">Nucleus</keyword>
<comment type="subcellular location">
    <subcellularLocation>
        <location evidence="2">Cytoplasm</location>
    </subcellularLocation>
    <subcellularLocation>
        <location evidence="1">Nucleus</location>
    </subcellularLocation>
</comment>